<evidence type="ECO:0000313" key="4">
    <source>
        <dbReference type="Proteomes" id="UP001595632"/>
    </source>
</evidence>
<dbReference type="Gene3D" id="1.10.3730.20">
    <property type="match status" value="1"/>
</dbReference>
<gene>
    <name evidence="3" type="ORF">ACFOGP_23900</name>
</gene>
<feature type="transmembrane region" description="Helical" evidence="1">
    <location>
        <begin position="181"/>
        <end position="201"/>
    </location>
</feature>
<keyword evidence="1" id="KW-1133">Transmembrane helix</keyword>
<keyword evidence="4" id="KW-1185">Reference proteome</keyword>
<dbReference type="RefSeq" id="WP_275632735.1">
    <property type="nucleotide sequence ID" value="NZ_JARGYD010000003.1"/>
</dbReference>
<feature type="transmembrane region" description="Helical" evidence="1">
    <location>
        <begin position="207"/>
        <end position="230"/>
    </location>
</feature>
<dbReference type="InterPro" id="IPR037185">
    <property type="entry name" value="EmrE-like"/>
</dbReference>
<feature type="transmembrane region" description="Helical" evidence="1">
    <location>
        <begin position="150"/>
        <end position="169"/>
    </location>
</feature>
<dbReference type="InterPro" id="IPR000620">
    <property type="entry name" value="EamA_dom"/>
</dbReference>
<organism evidence="3 4">
    <name type="scientific">Psychromarinibacter halotolerans</name>
    <dbReference type="NCBI Taxonomy" id="1775175"/>
    <lineage>
        <taxon>Bacteria</taxon>
        <taxon>Pseudomonadati</taxon>
        <taxon>Pseudomonadota</taxon>
        <taxon>Alphaproteobacteria</taxon>
        <taxon>Rhodobacterales</taxon>
        <taxon>Paracoccaceae</taxon>
        <taxon>Psychromarinibacter</taxon>
    </lineage>
</organism>
<feature type="transmembrane region" description="Helical" evidence="1">
    <location>
        <begin position="263"/>
        <end position="281"/>
    </location>
</feature>
<comment type="caution">
    <text evidence="3">The sequence shown here is derived from an EMBL/GenBank/DDBJ whole genome shotgun (WGS) entry which is preliminary data.</text>
</comment>
<feature type="transmembrane region" description="Helical" evidence="1">
    <location>
        <begin position="69"/>
        <end position="91"/>
    </location>
</feature>
<sequence>MSAPKSNIKGALFALAGFALFSTHDVVVKTLGATLSTFQIIFYSVLLSFPLVMLMLMRDRTADTLIPKHPWWTALRTGCAVITGLCVFYAFATLPMAEVYAIIFAQPLLITVLSIPILGETVGRHRWAAVFVGLIGVVVVLRPGASDFTLGHLAAVVGAFTGSLVSIIVRKIGQDERSAVLLLYPMMANFVVMALALPVVYTPMPLVDLGLVGLMASLAFIAGILMIQAYKNGDAAIVAPMHYSQMIWAAIFGSLFFDEVPDTVTWIGAGIIISSGVYIVLRESLGGMSRVTPVLRTKSRAETGTTPRVSALARISRRTPARAQ</sequence>
<feature type="transmembrane region" description="Helical" evidence="1">
    <location>
        <begin position="237"/>
        <end position="257"/>
    </location>
</feature>
<evidence type="ECO:0000313" key="3">
    <source>
        <dbReference type="EMBL" id="MFC3145787.1"/>
    </source>
</evidence>
<keyword evidence="1" id="KW-0472">Membrane</keyword>
<name>A0ABV7GWY6_9RHOB</name>
<dbReference type="SUPFAM" id="SSF103481">
    <property type="entry name" value="Multidrug resistance efflux transporter EmrE"/>
    <property type="match status" value="2"/>
</dbReference>
<evidence type="ECO:0000256" key="1">
    <source>
        <dbReference type="SAM" id="Phobius"/>
    </source>
</evidence>
<feature type="transmembrane region" description="Helical" evidence="1">
    <location>
        <begin position="35"/>
        <end position="57"/>
    </location>
</feature>
<reference evidence="4" key="1">
    <citation type="journal article" date="2019" name="Int. J. Syst. Evol. Microbiol.">
        <title>The Global Catalogue of Microorganisms (GCM) 10K type strain sequencing project: providing services to taxonomists for standard genome sequencing and annotation.</title>
        <authorList>
            <consortium name="The Broad Institute Genomics Platform"/>
            <consortium name="The Broad Institute Genome Sequencing Center for Infectious Disease"/>
            <person name="Wu L."/>
            <person name="Ma J."/>
        </authorList>
    </citation>
    <scope>NUCLEOTIDE SEQUENCE [LARGE SCALE GENOMIC DNA]</scope>
    <source>
        <strain evidence="4">KCTC 52366</strain>
    </source>
</reference>
<feature type="transmembrane region" description="Helical" evidence="1">
    <location>
        <begin position="97"/>
        <end position="115"/>
    </location>
</feature>
<dbReference type="PANTHER" id="PTHR22911:SF135">
    <property type="entry name" value="BLR4310 PROTEIN"/>
    <property type="match status" value="1"/>
</dbReference>
<feature type="transmembrane region" description="Helical" evidence="1">
    <location>
        <begin position="127"/>
        <end position="144"/>
    </location>
</feature>
<proteinExistence type="predicted"/>
<dbReference type="EMBL" id="JBHRTB010000010">
    <property type="protein sequence ID" value="MFC3145787.1"/>
    <property type="molecule type" value="Genomic_DNA"/>
</dbReference>
<evidence type="ECO:0000259" key="2">
    <source>
        <dbReference type="Pfam" id="PF00892"/>
    </source>
</evidence>
<dbReference type="Proteomes" id="UP001595632">
    <property type="component" value="Unassembled WGS sequence"/>
</dbReference>
<feature type="domain" description="EamA" evidence="2">
    <location>
        <begin position="150"/>
        <end position="278"/>
    </location>
</feature>
<dbReference type="Pfam" id="PF00892">
    <property type="entry name" value="EamA"/>
    <property type="match status" value="2"/>
</dbReference>
<feature type="domain" description="EamA" evidence="2">
    <location>
        <begin position="9"/>
        <end position="141"/>
    </location>
</feature>
<keyword evidence="1" id="KW-0812">Transmembrane</keyword>
<dbReference type="PANTHER" id="PTHR22911">
    <property type="entry name" value="ACYL-MALONYL CONDENSING ENZYME-RELATED"/>
    <property type="match status" value="1"/>
</dbReference>
<protein>
    <submittedName>
        <fullName evidence="3">DMT family transporter</fullName>
    </submittedName>
</protein>
<accession>A0ABV7GWY6</accession>